<organism evidence="1 2">
    <name type="scientific">Candidatus Protochlamydia amoebophila</name>
    <dbReference type="NCBI Taxonomy" id="362787"/>
    <lineage>
        <taxon>Bacteria</taxon>
        <taxon>Pseudomonadati</taxon>
        <taxon>Chlamydiota</taxon>
        <taxon>Chlamydiia</taxon>
        <taxon>Parachlamydiales</taxon>
        <taxon>Parachlamydiaceae</taxon>
        <taxon>Candidatus Protochlamydia</taxon>
    </lineage>
</organism>
<dbReference type="SUPFAM" id="SSF55729">
    <property type="entry name" value="Acyl-CoA N-acyltransferases (Nat)"/>
    <property type="match status" value="1"/>
</dbReference>
<sequence>MKNSKTSINLLSSFEAEQAYYEMLGPLPELFGNSKTEEKEQSVTKGKCFFGYFIDRICLGILALEFPFVQTAHIDWIRVKENSATQEIEKALLCHAEMFCQDHSIYSLTAETRIPLKNEHLKEFEIYIKAGFRPLFERRNADLGYVIVYLNKIISPKIFKWVDLTHELSEKIPTWDRNCGFKHKEISTYEEGATGCQFSIQSIEMLAGAGTHIDAPAHCYPRSKTVIDLPLQSLISPCVVIDVSEEAHDRYSIDILTIRNFERKYGNICKNTFVIFYTGWERFWKQPEKYHNHFDFPSVTQEVAEYLVSKDIRGIGIDTLSPDRPDSKFPVHQIILGAGKYIVENVAKANLLPAVGSYVFVMPIPIVKGTEAPIRLLGMFPG</sequence>
<proteinExistence type="predicted"/>
<dbReference type="PANTHER" id="PTHR31118:SF12">
    <property type="entry name" value="CYCLASE-LIKE PROTEIN 2"/>
    <property type="match status" value="1"/>
</dbReference>
<comment type="caution">
    <text evidence="1">The sequence shown here is derived from an EMBL/GenBank/DDBJ whole genome shotgun (WGS) entry which is preliminary data.</text>
</comment>
<reference evidence="1 2" key="1">
    <citation type="journal article" date="2014" name="Mol. Biol. Evol.">
        <title>Massive expansion of Ubiquitination-related gene families within the Chlamydiae.</title>
        <authorList>
            <person name="Domman D."/>
            <person name="Collingro A."/>
            <person name="Lagkouvardos I."/>
            <person name="Gehre L."/>
            <person name="Weinmaier T."/>
            <person name="Rattei T."/>
            <person name="Subtil A."/>
            <person name="Horn M."/>
        </authorList>
    </citation>
    <scope>NUCLEOTIDE SEQUENCE [LARGE SCALE GENOMIC DNA]</scope>
    <source>
        <strain evidence="1 2">EI2</strain>
    </source>
</reference>
<dbReference type="Pfam" id="PF04199">
    <property type="entry name" value="Cyclase"/>
    <property type="match status" value="1"/>
</dbReference>
<evidence type="ECO:0000313" key="2">
    <source>
        <dbReference type="Proteomes" id="UP000031465"/>
    </source>
</evidence>
<gene>
    <name evidence="1" type="ORF">DB44_CN00230</name>
</gene>
<dbReference type="InterPro" id="IPR007325">
    <property type="entry name" value="KFase/CYL"/>
</dbReference>
<dbReference type="PANTHER" id="PTHR31118">
    <property type="entry name" value="CYCLASE-LIKE PROTEIN 2"/>
    <property type="match status" value="1"/>
</dbReference>
<dbReference type="Gene3D" id="3.40.630.30">
    <property type="match status" value="1"/>
</dbReference>
<dbReference type="InterPro" id="IPR016181">
    <property type="entry name" value="Acyl_CoA_acyltransferase"/>
</dbReference>
<dbReference type="SUPFAM" id="SSF102198">
    <property type="entry name" value="Putative cyclase"/>
    <property type="match status" value="1"/>
</dbReference>
<evidence type="ECO:0000313" key="1">
    <source>
        <dbReference type="EMBL" id="KIC72217.1"/>
    </source>
</evidence>
<dbReference type="GO" id="GO:0004061">
    <property type="term" value="F:arylformamidase activity"/>
    <property type="evidence" value="ECO:0007669"/>
    <property type="project" value="InterPro"/>
</dbReference>
<dbReference type="GO" id="GO:0019441">
    <property type="term" value="P:L-tryptophan catabolic process to kynurenine"/>
    <property type="evidence" value="ECO:0007669"/>
    <property type="project" value="InterPro"/>
</dbReference>
<dbReference type="PATRIC" id="fig|362787.3.peg.920"/>
<dbReference type="Proteomes" id="UP000031465">
    <property type="component" value="Unassembled WGS sequence"/>
</dbReference>
<dbReference type="RefSeq" id="WP_039357887.1">
    <property type="nucleotide sequence ID" value="NZ_JSAN01000060.1"/>
</dbReference>
<protein>
    <recommendedName>
        <fullName evidence="3">Kynurenine formamidase</fullName>
    </recommendedName>
</protein>
<dbReference type="InterPro" id="IPR037175">
    <property type="entry name" value="KFase_sf"/>
</dbReference>
<name>A0A0C1JYF4_9BACT</name>
<dbReference type="EMBL" id="JSAN01000060">
    <property type="protein sequence ID" value="KIC72217.1"/>
    <property type="molecule type" value="Genomic_DNA"/>
</dbReference>
<evidence type="ECO:0008006" key="3">
    <source>
        <dbReference type="Google" id="ProtNLM"/>
    </source>
</evidence>
<dbReference type="Gene3D" id="3.50.30.50">
    <property type="entry name" value="Putative cyclase"/>
    <property type="match status" value="1"/>
</dbReference>
<accession>A0A0C1JYF4</accession>
<dbReference type="AlphaFoldDB" id="A0A0C1JYF4"/>